<dbReference type="GO" id="GO:0005524">
    <property type="term" value="F:ATP binding"/>
    <property type="evidence" value="ECO:0007669"/>
    <property type="project" value="UniProtKB-KW"/>
</dbReference>
<dbReference type="InterPro" id="IPR027417">
    <property type="entry name" value="P-loop_NTPase"/>
</dbReference>
<keyword evidence="1" id="KW-0547">Nucleotide-binding</keyword>
<dbReference type="PANTHER" id="PTHR43384:SF6">
    <property type="entry name" value="SEPTUM SITE-DETERMINING PROTEIN MIND HOMOLOG, CHLOROPLASTIC"/>
    <property type="match status" value="1"/>
</dbReference>
<feature type="domain" description="CobQ/CobB/MinD/ParA nucleotide binding" evidence="4">
    <location>
        <begin position="143"/>
        <end position="369"/>
    </location>
</feature>
<dbReference type="Gene3D" id="3.40.50.300">
    <property type="entry name" value="P-loop containing nucleotide triphosphate hydrolases"/>
    <property type="match status" value="1"/>
</dbReference>
<dbReference type="GO" id="GO:0009898">
    <property type="term" value="C:cytoplasmic side of plasma membrane"/>
    <property type="evidence" value="ECO:0007669"/>
    <property type="project" value="TreeGrafter"/>
</dbReference>
<comment type="caution">
    <text evidence="5">The sequence shown here is derived from an EMBL/GenBank/DDBJ whole genome shotgun (WGS) entry which is preliminary data.</text>
</comment>
<feature type="compositionally biased region" description="Pro residues" evidence="3">
    <location>
        <begin position="127"/>
        <end position="137"/>
    </location>
</feature>
<organism evidence="5 6">
    <name type="scientific">Schaalia odontolytica</name>
    <dbReference type="NCBI Taxonomy" id="1660"/>
    <lineage>
        <taxon>Bacteria</taxon>
        <taxon>Bacillati</taxon>
        <taxon>Actinomycetota</taxon>
        <taxon>Actinomycetes</taxon>
        <taxon>Actinomycetales</taxon>
        <taxon>Actinomycetaceae</taxon>
        <taxon>Schaalia</taxon>
    </lineage>
</organism>
<name>A0A0V8RS75_9ACTO</name>
<evidence type="ECO:0000313" key="5">
    <source>
        <dbReference type="EMBL" id="KSW10966.1"/>
    </source>
</evidence>
<keyword evidence="2" id="KW-0067">ATP-binding</keyword>
<sequence>MSSVHGVVVLADQRYEAPLIQAIQSRSDVLAIVRRCADLAEVVAAARAGLADLAVIDGSDPDLTIETVESLRACGMVVVALAAHHERSRLIALGVASVAAPGSPDQVVNSLIAATRTRRSTPAPASSAPPPPPPPSAPGSVLAVWGTSGAPGRTTLAVGIATALSAHGPTLLVDADTANPTIAHLLGLPVHASGLSTLARTASRGPITPADTLRAAVMRSENLHIITGLVTPHRWREVSKPGIESIVGALRLSARYSVVDIASTSLEKASRGANRDDAALGVLERADRLVIVARGDIVGINRLSFLARWWEEQERDIPVEVIVNRVSTAAIGPHPVPSLQAAIGAFMPDCIFYVVPEDEGVGRASLRGKALGENGARCDASDALQAIVERWVPTL</sequence>
<dbReference type="InterPro" id="IPR002586">
    <property type="entry name" value="CobQ/CobB/MinD/ParA_Nub-bd_dom"/>
</dbReference>
<evidence type="ECO:0000256" key="3">
    <source>
        <dbReference type="SAM" id="MobiDB-lite"/>
    </source>
</evidence>
<dbReference type="GO" id="GO:0051782">
    <property type="term" value="P:negative regulation of cell division"/>
    <property type="evidence" value="ECO:0007669"/>
    <property type="project" value="TreeGrafter"/>
</dbReference>
<reference evidence="5 6" key="1">
    <citation type="submission" date="2015-10" db="EMBL/GenBank/DDBJ databases">
        <title>Draft Genome of Actinomyces odontolyticus subsp. actinosynbacter strain XH001.</title>
        <authorList>
            <person name="Mclean J.S."/>
            <person name="He X."/>
        </authorList>
    </citation>
    <scope>NUCLEOTIDE SEQUENCE [LARGE SCALE GENOMIC DNA]</scope>
    <source>
        <strain evidence="5 6">XH001</strain>
    </source>
</reference>
<evidence type="ECO:0000313" key="6">
    <source>
        <dbReference type="Proteomes" id="UP000054686"/>
    </source>
</evidence>
<dbReference type="PANTHER" id="PTHR43384">
    <property type="entry name" value="SEPTUM SITE-DETERMINING PROTEIN MIND HOMOLOG, CHLOROPLASTIC-RELATED"/>
    <property type="match status" value="1"/>
</dbReference>
<dbReference type="RefSeq" id="WP_060566600.1">
    <property type="nucleotide sequence ID" value="NZ_CP040006.1"/>
</dbReference>
<accession>A0A0V8RS75</accession>
<dbReference type="InterPro" id="IPR050625">
    <property type="entry name" value="ParA/MinD_ATPase"/>
</dbReference>
<dbReference type="GO" id="GO:0005829">
    <property type="term" value="C:cytosol"/>
    <property type="evidence" value="ECO:0007669"/>
    <property type="project" value="TreeGrafter"/>
</dbReference>
<protein>
    <submittedName>
        <fullName evidence="5">AAA family ATPase</fullName>
    </submittedName>
</protein>
<gene>
    <name evidence="5" type="ORF">APY09_05695</name>
</gene>
<proteinExistence type="predicted"/>
<evidence type="ECO:0000256" key="2">
    <source>
        <dbReference type="ARBA" id="ARBA00022840"/>
    </source>
</evidence>
<dbReference type="Pfam" id="PF01656">
    <property type="entry name" value="CbiA"/>
    <property type="match status" value="1"/>
</dbReference>
<dbReference type="OrthoDB" id="3217709at2"/>
<feature type="region of interest" description="Disordered" evidence="3">
    <location>
        <begin position="118"/>
        <end position="139"/>
    </location>
</feature>
<dbReference type="EMBL" id="LLVT01000002">
    <property type="protein sequence ID" value="KSW10966.1"/>
    <property type="molecule type" value="Genomic_DNA"/>
</dbReference>
<dbReference type="AlphaFoldDB" id="A0A0V8RS75"/>
<dbReference type="Proteomes" id="UP000054686">
    <property type="component" value="Unassembled WGS sequence"/>
</dbReference>
<dbReference type="GO" id="GO:0016887">
    <property type="term" value="F:ATP hydrolysis activity"/>
    <property type="evidence" value="ECO:0007669"/>
    <property type="project" value="TreeGrafter"/>
</dbReference>
<evidence type="ECO:0000256" key="1">
    <source>
        <dbReference type="ARBA" id="ARBA00022741"/>
    </source>
</evidence>
<dbReference type="SUPFAM" id="SSF52540">
    <property type="entry name" value="P-loop containing nucleoside triphosphate hydrolases"/>
    <property type="match status" value="1"/>
</dbReference>
<evidence type="ECO:0000259" key="4">
    <source>
        <dbReference type="Pfam" id="PF01656"/>
    </source>
</evidence>